<dbReference type="PANTHER" id="PTHR43858">
    <property type="entry name" value="ENERGY-DEPENDENT TRANSLATIONAL THROTTLE PROTEIN ETTA"/>
    <property type="match status" value="1"/>
</dbReference>
<reference evidence="10" key="1">
    <citation type="submission" date="2022-10" db="EMBL/GenBank/DDBJ databases">
        <title>Candidatus Kirkpatrella diaphorinas gen. nov., sp. nov., an uncultured endosymbiont identified in a population of Diaphorina citri from Hawaii.</title>
        <authorList>
            <person name="Henry E.M."/>
            <person name="Carlson C.R."/>
            <person name="Kuo Y.-W."/>
        </authorList>
    </citation>
    <scope>NUCLEOTIDE SEQUENCE</scope>
    <source>
        <strain evidence="10">CADCRV1</strain>
    </source>
</reference>
<feature type="compositionally biased region" description="Basic and acidic residues" evidence="8">
    <location>
        <begin position="538"/>
        <end position="551"/>
    </location>
</feature>
<dbReference type="Proteomes" id="UP001163831">
    <property type="component" value="Chromosome"/>
</dbReference>
<comment type="subcellular location">
    <subcellularLocation>
        <location evidence="7">Cytoplasm</location>
    </subcellularLocation>
    <text evidence="7">Associates with ribosomes and polysomes.</text>
</comment>
<comment type="catalytic activity">
    <reaction evidence="7">
        <text>ATP + H2O = ADP + phosphate + H(+)</text>
        <dbReference type="Rhea" id="RHEA:13065"/>
        <dbReference type="ChEBI" id="CHEBI:15377"/>
        <dbReference type="ChEBI" id="CHEBI:15378"/>
        <dbReference type="ChEBI" id="CHEBI:30616"/>
        <dbReference type="ChEBI" id="CHEBI:43474"/>
        <dbReference type="ChEBI" id="CHEBI:456216"/>
    </reaction>
</comment>
<evidence type="ECO:0000256" key="2">
    <source>
        <dbReference type="ARBA" id="ARBA00022555"/>
    </source>
</evidence>
<dbReference type="InterPro" id="IPR017871">
    <property type="entry name" value="ABC_transporter-like_CS"/>
</dbReference>
<evidence type="ECO:0000256" key="7">
    <source>
        <dbReference type="HAMAP-Rule" id="MF_00847"/>
    </source>
</evidence>
<gene>
    <name evidence="7 10" type="primary">ettA</name>
    <name evidence="10" type="ORF">N5W20_00410</name>
</gene>
<dbReference type="SUPFAM" id="SSF52540">
    <property type="entry name" value="P-loop containing nucleoside triphosphate hydrolases"/>
    <property type="match status" value="2"/>
</dbReference>
<feature type="region of interest" description="PtIM" evidence="7">
    <location>
        <begin position="246"/>
        <end position="326"/>
    </location>
</feature>
<dbReference type="NCBIfam" id="TIGR03719">
    <property type="entry name" value="ABC_ABC_ChvD"/>
    <property type="match status" value="1"/>
</dbReference>
<organism evidence="10 11">
    <name type="scientific">Candidatus Kirkpatrickella diaphorinae</name>
    <dbReference type="NCBI Taxonomy" id="2984322"/>
    <lineage>
        <taxon>Bacteria</taxon>
        <taxon>Pseudomonadati</taxon>
        <taxon>Pseudomonadota</taxon>
        <taxon>Alphaproteobacteria</taxon>
        <taxon>Acetobacterales</taxon>
        <taxon>Acetobacteraceae</taxon>
        <taxon>Candidatus Kirkpatrickella</taxon>
    </lineage>
</organism>
<dbReference type="InterPro" id="IPR003593">
    <property type="entry name" value="AAA+_ATPase"/>
</dbReference>
<evidence type="ECO:0000259" key="9">
    <source>
        <dbReference type="PROSITE" id="PS50893"/>
    </source>
</evidence>
<keyword evidence="6 7" id="KW-0810">Translation regulation</keyword>
<comment type="subunit">
    <text evidence="7">Monomer. Probably contacts ribosomal proteins L1, L5, L33 and S7, the 16S and 23S rRNA and the P-site containing tRNA(fMet).</text>
</comment>
<keyword evidence="11" id="KW-1185">Reference proteome</keyword>
<comment type="domain">
    <text evidence="7">The arm domain is inserted in the first ABC transporter domain. Probably contacts ribosomal protein L1.</text>
</comment>
<proteinExistence type="inferred from homology"/>
<dbReference type="PANTHER" id="PTHR43858:SF1">
    <property type="entry name" value="ABC TRANSPORTER-RELATED PROTEIN"/>
    <property type="match status" value="1"/>
</dbReference>
<dbReference type="EMBL" id="CP107052">
    <property type="protein sequence ID" value="UYH51383.1"/>
    <property type="molecule type" value="Genomic_DNA"/>
</dbReference>
<dbReference type="NCBIfam" id="NF008775">
    <property type="entry name" value="PRK11819.1"/>
    <property type="match status" value="1"/>
</dbReference>
<evidence type="ECO:0000256" key="1">
    <source>
        <dbReference type="ARBA" id="ARBA00005868"/>
    </source>
</evidence>
<evidence type="ECO:0000313" key="10">
    <source>
        <dbReference type="EMBL" id="UYH51383.1"/>
    </source>
</evidence>
<comment type="similarity">
    <text evidence="1 7">Belongs to the ABC transporter superfamily. ABCF family. Translational throttle EttA subfamily.</text>
</comment>
<dbReference type="InterPro" id="IPR003439">
    <property type="entry name" value="ABC_transporter-like_ATP-bd"/>
</dbReference>
<keyword evidence="7" id="KW-0677">Repeat</keyword>
<dbReference type="RefSeq" id="WP_319806977.1">
    <property type="nucleotide sequence ID" value="NZ_CP107052.1"/>
</dbReference>
<dbReference type="InterPro" id="IPR022374">
    <property type="entry name" value="EttA"/>
</dbReference>
<keyword evidence="5 7" id="KW-0067">ATP-binding</keyword>
<comment type="function">
    <text evidence="7">A translation factor that gates the progression of the 70S ribosomal initiation complex (IC, containing tRNA(fMet) in the P-site) into the translation elongation cycle by using a mechanism sensitive to the ATP/ADP ratio. Binds to the 70S ribosome E-site where it modulates the state of the translating ribosome during subunit translocation. ATP hydrolysis probably frees it from the ribosome, which can enter the elongation phase.</text>
</comment>
<keyword evidence="7" id="KW-0694">RNA-binding</keyword>
<keyword evidence="2 7" id="KW-0820">tRNA-binding</keyword>
<evidence type="ECO:0000313" key="11">
    <source>
        <dbReference type="Proteomes" id="UP001163831"/>
    </source>
</evidence>
<evidence type="ECO:0000256" key="3">
    <source>
        <dbReference type="ARBA" id="ARBA00022730"/>
    </source>
</evidence>
<evidence type="ECO:0000256" key="6">
    <source>
        <dbReference type="ARBA" id="ARBA00022845"/>
    </source>
</evidence>
<keyword evidence="3 7" id="KW-0699">rRNA-binding</keyword>
<keyword evidence="7" id="KW-0963">Cytoplasm</keyword>
<dbReference type="InterPro" id="IPR027417">
    <property type="entry name" value="P-loop_NTPase"/>
</dbReference>
<dbReference type="SMART" id="SM00382">
    <property type="entry name" value="AAA"/>
    <property type="match status" value="2"/>
</dbReference>
<dbReference type="HAMAP" id="MF_00847">
    <property type="entry name" value="EttA"/>
    <property type="match status" value="1"/>
</dbReference>
<dbReference type="PROSITE" id="PS00211">
    <property type="entry name" value="ABC_TRANSPORTER_1"/>
    <property type="match status" value="1"/>
</dbReference>
<evidence type="ECO:0000256" key="4">
    <source>
        <dbReference type="ARBA" id="ARBA00022741"/>
    </source>
</evidence>
<feature type="domain" description="ABC transporter" evidence="9">
    <location>
        <begin position="328"/>
        <end position="554"/>
    </location>
</feature>
<dbReference type="EC" id="3.6.1.-" evidence="7"/>
<evidence type="ECO:0000256" key="5">
    <source>
        <dbReference type="ARBA" id="ARBA00022840"/>
    </source>
</evidence>
<comment type="domain">
    <text evidence="7">The P-site tRNA interaction motif (PtIM domain) probably interacts with the P-site tRNA(fMet) as well as the 23S rRNA.</text>
</comment>
<feature type="region of interest" description="Disordered" evidence="8">
    <location>
        <begin position="538"/>
        <end position="559"/>
    </location>
</feature>
<keyword evidence="4 7" id="KW-0547">Nucleotide-binding</keyword>
<sequence length="559" mass="61918">MASYQYVYVMKDLTKSYPGGREVFKGITLSFLPGVKIGVLGVNGAGKSTLLKIMAGIEKEYGGEAWAAEGARIGYLEQEPKLDESLTVGENVAQGFGALKKAVDRFNEISMKFAEPMGDEEMNALLTEQAELQEAIDAGDGWELDRKLEIALDALRCPPAESPVFNLSGGERRRVALCRLLLEKPDLLLLDEPTNHLDAESVAWLEKTLRDYAGTVMVITHDRYFLDNVTNWILEIERGRGYPFEGNYSSWLTQKRKRLAQEEKEESARQRALAAEQDWINASPKARQAKSKARITKYEEMLAASQERVGGTADIVITPGPRLGGTVIEAENLTKGFGDRLLIENLSFKLPPGGIVGVIGPNGAGKSTLFRMITGQEHPDTGSLKVGDTVKLGYVDQSRDSLADDKTVWEEISGGTDVIHLGKRAVPSRAYVGAFNFKGADQQKRVGVLSGGERNRVHLAKMLKTDSNVILLDEPTNDLDVDTLRALEDALADYAGCAVVISHDRWFLDRLATHILAFEGDSHVEWFEGNFQDYEEDKRRRLGPEATEPSRIRYRPLAR</sequence>
<dbReference type="CDD" id="cd03221">
    <property type="entry name" value="ABCF_EF-3"/>
    <property type="match status" value="2"/>
</dbReference>
<comment type="caution">
    <text evidence="7">Lacks conserved residue(s) required for the propagation of feature annotation.</text>
</comment>
<feature type="binding site" evidence="7">
    <location>
        <begin position="41"/>
        <end position="48"/>
    </location>
    <ligand>
        <name>ATP</name>
        <dbReference type="ChEBI" id="CHEBI:30616"/>
        <label>1</label>
    </ligand>
</feature>
<dbReference type="Gene3D" id="3.40.50.300">
    <property type="entry name" value="P-loop containing nucleotide triphosphate hydrolases"/>
    <property type="match status" value="2"/>
</dbReference>
<feature type="domain" description="ABC transporter" evidence="9">
    <location>
        <begin position="8"/>
        <end position="263"/>
    </location>
</feature>
<protein>
    <recommendedName>
        <fullName evidence="7">Energy-dependent translational throttle protein EttA</fullName>
        <ecNumber evidence="7">3.6.1.-</ecNumber>
    </recommendedName>
    <alternativeName>
        <fullName evidence="7">Translational regulatory factor EttA</fullName>
    </alternativeName>
</protein>
<evidence type="ECO:0000256" key="8">
    <source>
        <dbReference type="SAM" id="MobiDB-lite"/>
    </source>
</evidence>
<keyword evidence="7" id="KW-0648">Protein biosynthesis</keyword>
<dbReference type="PROSITE" id="PS50893">
    <property type="entry name" value="ABC_TRANSPORTER_2"/>
    <property type="match status" value="2"/>
</dbReference>
<accession>A0ABY6GKP0</accession>
<dbReference type="Pfam" id="PF00005">
    <property type="entry name" value="ABC_tran"/>
    <property type="match status" value="2"/>
</dbReference>
<dbReference type="InterPro" id="IPR032781">
    <property type="entry name" value="ABC_tran_Xtn"/>
</dbReference>
<keyword evidence="7" id="KW-0378">Hydrolase</keyword>
<feature type="binding site" evidence="7">
    <location>
        <begin position="360"/>
        <end position="367"/>
    </location>
    <ligand>
        <name>ATP</name>
        <dbReference type="ChEBI" id="CHEBI:30616"/>
        <label>2</label>
    </ligand>
</feature>
<name>A0ABY6GKP0_9PROT</name>
<dbReference type="Pfam" id="PF12848">
    <property type="entry name" value="ABC_tran_Xtn"/>
    <property type="match status" value="1"/>
</dbReference>